<dbReference type="AlphaFoldDB" id="A0A073KEC3"/>
<proteinExistence type="predicted"/>
<name>A0A073KEC3_9BACI</name>
<reference evidence="2 3" key="1">
    <citation type="submission" date="2014-06" db="EMBL/GenBank/DDBJ databases">
        <title>Draft genome sequence of Bacillus gaemokensis JCM 15801 (MCCC 1A00707).</title>
        <authorList>
            <person name="Lai Q."/>
            <person name="Liu Y."/>
            <person name="Shao Z."/>
        </authorList>
    </citation>
    <scope>NUCLEOTIDE SEQUENCE [LARGE SCALE GENOMIC DNA]</scope>
    <source>
        <strain evidence="2 3">JCM 15801</strain>
    </source>
</reference>
<dbReference type="Pfam" id="PF22116">
    <property type="entry name" value="DUF6944"/>
    <property type="match status" value="2"/>
</dbReference>
<dbReference type="InterPro" id="IPR054224">
    <property type="entry name" value="DUF6944"/>
</dbReference>
<feature type="region of interest" description="Disordered" evidence="1">
    <location>
        <begin position="58"/>
        <end position="114"/>
    </location>
</feature>
<feature type="compositionally biased region" description="Basic and acidic residues" evidence="1">
    <location>
        <begin position="77"/>
        <end position="99"/>
    </location>
</feature>
<keyword evidence="3" id="KW-1185">Reference proteome</keyword>
<gene>
    <name evidence="2" type="ORF">BAGA_13445</name>
</gene>
<dbReference type="eggNOG" id="ENOG5030CYJ">
    <property type="taxonomic scope" value="Bacteria"/>
</dbReference>
<sequence>MNPRSLEVTGAWFQAGGNIISAIGNTRAFIGEENVEDPLVIVGESLQALGNVLQAVAPEHSTNSKEDEKEETEQIDESAHKNENKIVKNKQPGDVKDQGENNVNQVKKKGKSLEKTGAEVQALGNISDIIGTVLNMEKEEKENDYLIIAGNSLQSLGAFLEVVDELRDVPDIQWLEVIGNSIQTLGAGLQAFQGLYNVLKEEKKESDNEKEDDNSQKNGEGKKETKVDEQLLGLIGNWIQVIGAVIEAIGETIEPQS</sequence>
<evidence type="ECO:0000313" key="2">
    <source>
        <dbReference type="EMBL" id="KEK25609.1"/>
    </source>
</evidence>
<evidence type="ECO:0000256" key="1">
    <source>
        <dbReference type="SAM" id="MobiDB-lite"/>
    </source>
</evidence>
<dbReference type="RefSeq" id="WP_033673491.1">
    <property type="nucleotide sequence ID" value="NZ_JOTM01000002.1"/>
</dbReference>
<organism evidence="2 3">
    <name type="scientific">Bacillus gaemokensis</name>
    <dbReference type="NCBI Taxonomy" id="574375"/>
    <lineage>
        <taxon>Bacteria</taxon>
        <taxon>Bacillati</taxon>
        <taxon>Bacillota</taxon>
        <taxon>Bacilli</taxon>
        <taxon>Bacillales</taxon>
        <taxon>Bacillaceae</taxon>
        <taxon>Bacillus</taxon>
        <taxon>Bacillus cereus group</taxon>
    </lineage>
</organism>
<dbReference type="OrthoDB" id="2927316at2"/>
<evidence type="ECO:0000313" key="3">
    <source>
        <dbReference type="Proteomes" id="UP000027778"/>
    </source>
</evidence>
<protein>
    <submittedName>
        <fullName evidence="2">AraC family transcriptional regulator</fullName>
    </submittedName>
</protein>
<feature type="region of interest" description="Disordered" evidence="1">
    <location>
        <begin position="202"/>
        <end position="224"/>
    </location>
</feature>
<dbReference type="Proteomes" id="UP000027778">
    <property type="component" value="Unassembled WGS sequence"/>
</dbReference>
<dbReference type="EMBL" id="JOTM01000002">
    <property type="protein sequence ID" value="KEK25609.1"/>
    <property type="molecule type" value="Genomic_DNA"/>
</dbReference>
<accession>A0A073KEC3</accession>
<dbReference type="STRING" id="574375.AZF08_05950"/>
<comment type="caution">
    <text evidence="2">The sequence shown here is derived from an EMBL/GenBank/DDBJ whole genome shotgun (WGS) entry which is preliminary data.</text>
</comment>